<dbReference type="EMBL" id="BRXW01000091">
    <property type="protein sequence ID" value="GMI05804.1"/>
    <property type="molecule type" value="Genomic_DNA"/>
</dbReference>
<feature type="transmembrane region" description="Helical" evidence="7">
    <location>
        <begin position="143"/>
        <end position="160"/>
    </location>
</feature>
<keyword evidence="4 7" id="KW-1133">Transmembrane helix</keyword>
<dbReference type="OrthoDB" id="2017960at2759"/>
<dbReference type="PANTHER" id="PTHR42920">
    <property type="entry name" value="OS03G0707200 PROTEIN-RELATED"/>
    <property type="match status" value="1"/>
</dbReference>
<feature type="transmembrane region" description="Helical" evidence="7">
    <location>
        <begin position="264"/>
        <end position="283"/>
    </location>
</feature>
<dbReference type="PANTHER" id="PTHR42920:SF5">
    <property type="entry name" value="EAMA DOMAIN-CONTAINING PROTEIN"/>
    <property type="match status" value="1"/>
</dbReference>
<name>A0A9W7CJJ0_9STRA</name>
<feature type="transmembrane region" description="Helical" evidence="7">
    <location>
        <begin position="232"/>
        <end position="252"/>
    </location>
</feature>
<feature type="signal peptide" evidence="8">
    <location>
        <begin position="1"/>
        <end position="18"/>
    </location>
</feature>
<reference evidence="11" key="1">
    <citation type="journal article" date="2023" name="Commun. Biol.">
        <title>Genome analysis of Parmales, the sister group of diatoms, reveals the evolutionary specialization of diatoms from phago-mixotrophs to photoautotrophs.</title>
        <authorList>
            <person name="Ban H."/>
            <person name="Sato S."/>
            <person name="Yoshikawa S."/>
            <person name="Yamada K."/>
            <person name="Nakamura Y."/>
            <person name="Ichinomiya M."/>
            <person name="Sato N."/>
            <person name="Blanc-Mathieu R."/>
            <person name="Endo H."/>
            <person name="Kuwata A."/>
            <person name="Ogata H."/>
        </authorList>
    </citation>
    <scope>NUCLEOTIDE SEQUENCE [LARGE SCALE GENOMIC DNA]</scope>
    <source>
        <strain evidence="11">NIES 3700</strain>
    </source>
</reference>
<evidence type="ECO:0000256" key="1">
    <source>
        <dbReference type="ARBA" id="ARBA00004651"/>
    </source>
</evidence>
<evidence type="ECO:0000256" key="3">
    <source>
        <dbReference type="ARBA" id="ARBA00022692"/>
    </source>
</evidence>
<feature type="domain" description="EamA" evidence="9">
    <location>
        <begin position="142"/>
        <end position="273"/>
    </location>
</feature>
<dbReference type="InterPro" id="IPR037185">
    <property type="entry name" value="EmrE-like"/>
</dbReference>
<keyword evidence="3 7" id="KW-0812">Transmembrane</keyword>
<evidence type="ECO:0000256" key="2">
    <source>
        <dbReference type="ARBA" id="ARBA00022475"/>
    </source>
</evidence>
<dbReference type="SUPFAM" id="SSF103481">
    <property type="entry name" value="Multidrug resistance efflux transporter EmrE"/>
    <property type="match status" value="1"/>
</dbReference>
<evidence type="ECO:0000256" key="5">
    <source>
        <dbReference type="ARBA" id="ARBA00023136"/>
    </source>
</evidence>
<feature type="domain" description="EamA" evidence="9">
    <location>
        <begin position="289"/>
        <end position="433"/>
    </location>
</feature>
<feature type="transmembrane region" description="Helical" evidence="7">
    <location>
        <begin position="418"/>
        <end position="434"/>
    </location>
</feature>
<comment type="caution">
    <text evidence="10">The sequence shown here is derived from an EMBL/GenBank/DDBJ whole genome shotgun (WGS) entry which is preliminary data.</text>
</comment>
<evidence type="ECO:0000256" key="6">
    <source>
        <dbReference type="SAM" id="MobiDB-lite"/>
    </source>
</evidence>
<evidence type="ECO:0000256" key="4">
    <source>
        <dbReference type="ARBA" id="ARBA00022989"/>
    </source>
</evidence>
<keyword evidence="8" id="KW-0732">Signal</keyword>
<dbReference type="GO" id="GO:0005886">
    <property type="term" value="C:plasma membrane"/>
    <property type="evidence" value="ECO:0007669"/>
    <property type="project" value="UniProtKB-SubCell"/>
</dbReference>
<feature type="transmembrane region" description="Helical" evidence="7">
    <location>
        <begin position="319"/>
        <end position="339"/>
    </location>
</feature>
<feature type="compositionally biased region" description="Polar residues" evidence="6">
    <location>
        <begin position="100"/>
        <end position="112"/>
    </location>
</feature>
<organism evidence="10 11">
    <name type="scientific">Triparma laevis f. longispina</name>
    <dbReference type="NCBI Taxonomy" id="1714387"/>
    <lineage>
        <taxon>Eukaryota</taxon>
        <taxon>Sar</taxon>
        <taxon>Stramenopiles</taxon>
        <taxon>Ochrophyta</taxon>
        <taxon>Bolidophyceae</taxon>
        <taxon>Parmales</taxon>
        <taxon>Triparmaceae</taxon>
        <taxon>Triparma</taxon>
    </lineage>
</organism>
<keyword evidence="2" id="KW-1003">Cell membrane</keyword>
<keyword evidence="11" id="KW-1185">Reference proteome</keyword>
<gene>
    <name evidence="10" type="ORF">TrLO_g351</name>
</gene>
<evidence type="ECO:0000256" key="7">
    <source>
        <dbReference type="SAM" id="Phobius"/>
    </source>
</evidence>
<proteinExistence type="predicted"/>
<feature type="transmembrane region" description="Helical" evidence="7">
    <location>
        <begin position="172"/>
        <end position="196"/>
    </location>
</feature>
<feature type="transmembrane region" description="Helical" evidence="7">
    <location>
        <begin position="392"/>
        <end position="412"/>
    </location>
</feature>
<dbReference type="AlphaFoldDB" id="A0A9W7CJJ0"/>
<evidence type="ECO:0000313" key="11">
    <source>
        <dbReference type="Proteomes" id="UP001165122"/>
    </source>
</evidence>
<dbReference type="InterPro" id="IPR000620">
    <property type="entry name" value="EamA_dom"/>
</dbReference>
<evidence type="ECO:0000256" key="8">
    <source>
        <dbReference type="SAM" id="SignalP"/>
    </source>
</evidence>
<comment type="subcellular location">
    <subcellularLocation>
        <location evidence="1">Cell membrane</location>
        <topology evidence="1">Multi-pass membrane protein</topology>
    </subcellularLocation>
</comment>
<dbReference type="Pfam" id="PF00892">
    <property type="entry name" value="EamA"/>
    <property type="match status" value="2"/>
</dbReference>
<feature type="chain" id="PRO_5040777870" description="EamA domain-containing protein" evidence="8">
    <location>
        <begin position="19"/>
        <end position="451"/>
    </location>
</feature>
<dbReference type="Proteomes" id="UP001165122">
    <property type="component" value="Unassembled WGS sequence"/>
</dbReference>
<keyword evidence="5 7" id="KW-0472">Membrane</keyword>
<sequence>MCQMRALFALLLLLPTSAYVFPPATQSLHAKNQFHRGSPTTAFRRNSIGLNAYKSPPPRPNIKPSFSTTPLPPNPLIPTANSKSPQTQPLHSSIGLDLPSLSSTGDNTSDHSSIGLDLPSSPSSHPLSSTSENTSDNVDRTPWILSICFVALAWGLNFPVTKLVTDSGTNALTIPAGSFTCLRFALSGAALSPFLFLKSTDLKQNLLGGLEVGAYLAIGYVSQAVGLQTETAGSAGFLCSLQVVFVTLLAAARTQKISPKALSSAVLAVLGVAQLEGIGQGGFEGLTPGFLILMLQPIAFGFSYLRIENLMKKSPDDALPFAASQMLATALFAGAYATMFEGGSTLPDSFHAIFADGLASPQALAIGYTALFGTVISVALECEALKYVSPREASVILTSEPLVASVGAAMLLKEQFDGWLGAALIILASVVTFLPDKYLTMFNKGEEDGSS</sequence>
<feature type="compositionally biased region" description="Low complexity" evidence="6">
    <location>
        <begin position="116"/>
        <end position="131"/>
    </location>
</feature>
<feature type="region of interest" description="Disordered" evidence="6">
    <location>
        <begin position="49"/>
        <end position="136"/>
    </location>
</feature>
<feature type="compositionally biased region" description="Polar residues" evidence="6">
    <location>
        <begin position="80"/>
        <end position="91"/>
    </location>
</feature>
<feature type="transmembrane region" description="Helical" evidence="7">
    <location>
        <begin position="289"/>
        <end position="307"/>
    </location>
</feature>
<accession>A0A9W7CJJ0</accession>
<protein>
    <recommendedName>
        <fullName evidence="9">EamA domain-containing protein</fullName>
    </recommendedName>
</protein>
<evidence type="ECO:0000259" key="9">
    <source>
        <dbReference type="Pfam" id="PF00892"/>
    </source>
</evidence>
<feature type="transmembrane region" description="Helical" evidence="7">
    <location>
        <begin position="359"/>
        <end position="380"/>
    </location>
</feature>
<dbReference type="InterPro" id="IPR051258">
    <property type="entry name" value="Diverse_Substrate_Transporter"/>
</dbReference>
<evidence type="ECO:0000313" key="10">
    <source>
        <dbReference type="EMBL" id="GMI05804.1"/>
    </source>
</evidence>